<feature type="region of interest" description="Disordered" evidence="6">
    <location>
        <begin position="428"/>
        <end position="478"/>
    </location>
</feature>
<feature type="transmembrane region" description="Helical" evidence="7">
    <location>
        <begin position="20"/>
        <end position="39"/>
    </location>
</feature>
<dbReference type="InParanoid" id="A0A084QBA8"/>
<feature type="compositionally biased region" description="Acidic residues" evidence="6">
    <location>
        <begin position="272"/>
        <end position="282"/>
    </location>
</feature>
<feature type="transmembrane region" description="Helical" evidence="7">
    <location>
        <begin position="968"/>
        <end position="990"/>
    </location>
</feature>
<feature type="transmembrane region" description="Helical" evidence="7">
    <location>
        <begin position="578"/>
        <end position="597"/>
    </location>
</feature>
<sequence length="1034" mass="113737">MMASSDPPFLATHIWVRFYGAAKLVLNFILFPPFFLFFWHGTAGKTTVQTAAAAMPVYLCHGFRWHRDAIRVFVIFNDLDDAAPDWIIGPATSRAILEHFIRIFPFVPDPSERDPEPVPKAAETSAGTPHPGPAPPGDAAAVAAAAGDTSSLPIGPRAANLPRIFSLPEPTSSRGQDAVLAHSWSAVHLLEEHDPQDLSEHTRPYAYVADRVVRVDRGAGVQACMDDYDRACRARDPSWFAMLRDKLAPGETMQWYVVVCGDQDREVALEDALEDAPEDAPEDALSPEGGHEEVMPNHTAAPRLETIAETPAWSQSSSLPTRVQQPPPSDDAPKAEPQKQEPLPTRQGNRLSGPSESSTDSRRARKRASQSLSARLKDSTTIRRLLGKKDAKNRPGVLQQQHTSHAATSVGNAWRRAAITKASLLPGQATTRPSAHGNAAPLPETPIPSCRPRHLSSMNSTSYARAARTPSPAPSDSFAQTAVDFHLDDSDDAEDLRSEVGGMETFELRDRSPVAPRRDGQAQWKQEGEDDGDEENGDYHGASGSDRSRRMSASTVASFQLYTPDEEVAVRRKFDRKLVLFVALLYMLSFLDRSNIGNARIAGMDADLQTTPPRSDWYEWSLTAFYVSYIAFEWMSLLWKLVPAHVLVSAIVLSWGVVASLQAVAVSYPMLIALRVLLGVGEAGFTGIPFYLSFFYKRHELAFRTAMFISAAPLATTFASTLAWLIVKLGELSPIASWRLLFLIEGFPSVIISIVAWSVIPDSPQTASYLTKRERKVARLRLRNEKSTSKPSSGLRGRDILAVLRDPVAYITAAMFFLTNMAYSSLPVFLPKIIIEMGYDRLSSQALSAPPYFLAFVIVLFTAHMSDRLRTRTVPIVFHALASALGYGLLALAEPLHLPAVVRYIAIYPAAIGFFNVVTLVLAWNINNQASESRQGGGFAMLQIIGQCGPLVGTRLYPDKDAPYYSPGMQACAGAMFGVAILAVALRLYLQYLNRKFDSAEAERQAEGVTVEEEGLVTNRKQRRSPQESFRYML</sequence>
<evidence type="ECO:0000256" key="1">
    <source>
        <dbReference type="ARBA" id="ARBA00004141"/>
    </source>
</evidence>
<dbReference type="PANTHER" id="PTHR43791">
    <property type="entry name" value="PERMEASE-RELATED"/>
    <property type="match status" value="1"/>
</dbReference>
<feature type="region of interest" description="Disordered" evidence="6">
    <location>
        <begin position="491"/>
        <end position="551"/>
    </location>
</feature>
<feature type="transmembrane region" description="Helical" evidence="7">
    <location>
        <begin position="808"/>
        <end position="830"/>
    </location>
</feature>
<feature type="compositionally biased region" description="Polar residues" evidence="6">
    <location>
        <begin position="312"/>
        <end position="324"/>
    </location>
</feature>
<feature type="transmembrane region" description="Helical" evidence="7">
    <location>
        <begin position="905"/>
        <end position="926"/>
    </location>
</feature>
<evidence type="ECO:0000313" key="9">
    <source>
        <dbReference type="Proteomes" id="UP000028524"/>
    </source>
</evidence>
<dbReference type="Proteomes" id="UP000028524">
    <property type="component" value="Unassembled WGS sequence"/>
</dbReference>
<evidence type="ECO:0000256" key="2">
    <source>
        <dbReference type="ARBA" id="ARBA00022448"/>
    </source>
</evidence>
<evidence type="ECO:0000256" key="5">
    <source>
        <dbReference type="ARBA" id="ARBA00023136"/>
    </source>
</evidence>
<evidence type="ECO:0000256" key="6">
    <source>
        <dbReference type="SAM" id="MobiDB-lite"/>
    </source>
</evidence>
<dbReference type="FunFam" id="1.20.1250.20:FF:000018">
    <property type="entry name" value="MFS transporter permease"/>
    <property type="match status" value="1"/>
</dbReference>
<feature type="transmembrane region" description="Helical" evidence="7">
    <location>
        <begin position="873"/>
        <end position="893"/>
    </location>
</feature>
<feature type="compositionally biased region" description="Basic and acidic residues" evidence="6">
    <location>
        <begin position="506"/>
        <end position="520"/>
    </location>
</feature>
<dbReference type="AlphaFoldDB" id="A0A084QBA8"/>
<feature type="region of interest" description="Disordered" evidence="6">
    <location>
        <begin position="111"/>
        <end position="140"/>
    </location>
</feature>
<accession>A0A084QBA8</accession>
<keyword evidence="9" id="KW-1185">Reference proteome</keyword>
<dbReference type="Gene3D" id="1.20.1250.20">
    <property type="entry name" value="MFS general substrate transporter like domains"/>
    <property type="match status" value="2"/>
</dbReference>
<dbReference type="InterPro" id="IPR011701">
    <property type="entry name" value="MFS"/>
</dbReference>
<dbReference type="GO" id="GO:0016020">
    <property type="term" value="C:membrane"/>
    <property type="evidence" value="ECO:0007669"/>
    <property type="project" value="UniProtKB-SubCell"/>
</dbReference>
<dbReference type="GO" id="GO:0022857">
    <property type="term" value="F:transmembrane transporter activity"/>
    <property type="evidence" value="ECO:0007669"/>
    <property type="project" value="InterPro"/>
</dbReference>
<feature type="compositionally biased region" description="Basic and acidic residues" evidence="6">
    <location>
        <begin position="375"/>
        <end position="393"/>
    </location>
</feature>
<dbReference type="Pfam" id="PF07690">
    <property type="entry name" value="MFS_1"/>
    <property type="match status" value="1"/>
</dbReference>
<dbReference type="FunFam" id="1.20.1250.20:FF:000013">
    <property type="entry name" value="MFS general substrate transporter"/>
    <property type="match status" value="1"/>
</dbReference>
<feature type="compositionally biased region" description="Polar residues" evidence="6">
    <location>
        <begin position="346"/>
        <end position="358"/>
    </location>
</feature>
<feature type="transmembrane region" description="Helical" evidence="7">
    <location>
        <begin position="617"/>
        <end position="639"/>
    </location>
</feature>
<gene>
    <name evidence="8" type="ORF">S40285_06940</name>
</gene>
<evidence type="ECO:0000313" key="8">
    <source>
        <dbReference type="EMBL" id="KFA61243.1"/>
    </source>
</evidence>
<dbReference type="InterPro" id="IPR036259">
    <property type="entry name" value="MFS_trans_sf"/>
</dbReference>
<feature type="transmembrane region" description="Helical" evidence="7">
    <location>
        <begin position="842"/>
        <end position="861"/>
    </location>
</feature>
<feature type="region of interest" description="Disordered" evidence="6">
    <location>
        <begin position="310"/>
        <end position="410"/>
    </location>
</feature>
<feature type="transmembrane region" description="Helical" evidence="7">
    <location>
        <begin position="738"/>
        <end position="760"/>
    </location>
</feature>
<evidence type="ECO:0008006" key="10">
    <source>
        <dbReference type="Google" id="ProtNLM"/>
    </source>
</evidence>
<evidence type="ECO:0000256" key="7">
    <source>
        <dbReference type="SAM" id="Phobius"/>
    </source>
</evidence>
<feature type="transmembrane region" description="Helical" evidence="7">
    <location>
        <begin position="938"/>
        <end position="956"/>
    </location>
</feature>
<keyword evidence="2" id="KW-0813">Transport</keyword>
<keyword evidence="5 7" id="KW-0472">Membrane</keyword>
<reference evidence="8 9" key="1">
    <citation type="journal article" date="2014" name="BMC Genomics">
        <title>Comparative genome sequencing reveals chemotype-specific gene clusters in the toxigenic black mold Stachybotrys.</title>
        <authorList>
            <person name="Semeiks J."/>
            <person name="Borek D."/>
            <person name="Otwinowski Z."/>
            <person name="Grishin N.V."/>
        </authorList>
    </citation>
    <scope>NUCLEOTIDE SEQUENCE [LARGE SCALE GENOMIC DNA]</scope>
    <source>
        <strain evidence="8 9">IBT 40285</strain>
    </source>
</reference>
<dbReference type="EMBL" id="KL660863">
    <property type="protein sequence ID" value="KFA61243.1"/>
    <property type="molecule type" value="Genomic_DNA"/>
</dbReference>
<proteinExistence type="predicted"/>
<feature type="transmembrane region" description="Helical" evidence="7">
    <location>
        <begin position="672"/>
        <end position="694"/>
    </location>
</feature>
<keyword evidence="3 7" id="KW-0812">Transmembrane</keyword>
<feature type="transmembrane region" description="Helical" evidence="7">
    <location>
        <begin position="706"/>
        <end position="726"/>
    </location>
</feature>
<name>A0A084QBA8_STAC4</name>
<feature type="transmembrane region" description="Helical" evidence="7">
    <location>
        <begin position="646"/>
        <end position="666"/>
    </location>
</feature>
<dbReference type="OMA" id="FLATHIW"/>
<feature type="compositionally biased region" description="Polar residues" evidence="6">
    <location>
        <begin position="398"/>
        <end position="410"/>
    </location>
</feature>
<feature type="compositionally biased region" description="Low complexity" evidence="6">
    <location>
        <begin position="462"/>
        <end position="477"/>
    </location>
</feature>
<feature type="region of interest" description="Disordered" evidence="6">
    <location>
        <begin position="272"/>
        <end position="295"/>
    </location>
</feature>
<dbReference type="OrthoDB" id="2985014at2759"/>
<organism evidence="8 9">
    <name type="scientific">Stachybotrys chlorohalonatus (strain IBT 40285)</name>
    <dbReference type="NCBI Taxonomy" id="1283841"/>
    <lineage>
        <taxon>Eukaryota</taxon>
        <taxon>Fungi</taxon>
        <taxon>Dikarya</taxon>
        <taxon>Ascomycota</taxon>
        <taxon>Pezizomycotina</taxon>
        <taxon>Sordariomycetes</taxon>
        <taxon>Hypocreomycetidae</taxon>
        <taxon>Hypocreales</taxon>
        <taxon>Stachybotryaceae</taxon>
        <taxon>Stachybotrys</taxon>
    </lineage>
</organism>
<evidence type="ECO:0000256" key="3">
    <source>
        <dbReference type="ARBA" id="ARBA00022692"/>
    </source>
</evidence>
<dbReference type="PANTHER" id="PTHR43791:SF27">
    <property type="entry name" value="TRANSPORTER, PUTATIVE (AFU_ORTHOLOGUE AFUA_2G15730)-RELATED"/>
    <property type="match status" value="1"/>
</dbReference>
<comment type="subcellular location">
    <subcellularLocation>
        <location evidence="1">Membrane</location>
        <topology evidence="1">Multi-pass membrane protein</topology>
    </subcellularLocation>
</comment>
<dbReference type="HOGENOM" id="CLU_323899_0_0_1"/>
<keyword evidence="4 7" id="KW-1133">Transmembrane helix</keyword>
<dbReference type="SUPFAM" id="SSF103473">
    <property type="entry name" value="MFS general substrate transporter"/>
    <property type="match status" value="1"/>
</dbReference>
<evidence type="ECO:0000256" key="4">
    <source>
        <dbReference type="ARBA" id="ARBA00022989"/>
    </source>
</evidence>
<protein>
    <recommendedName>
        <fullName evidence="10">Major facilitator superfamily (MFS) profile domain-containing protein</fullName>
    </recommendedName>
</protein>